<reference evidence="1 2" key="1">
    <citation type="submission" date="2020-07" db="EMBL/GenBank/DDBJ databases">
        <title>Sequencing the genomes of 1000 actinobacteria strains.</title>
        <authorList>
            <person name="Klenk H.-P."/>
        </authorList>
    </citation>
    <scope>NUCLEOTIDE SEQUENCE [LARGE SCALE GENOMIC DNA]</scope>
    <source>
        <strain evidence="1 2">DSM 100723</strain>
    </source>
</reference>
<organism evidence="1 2">
    <name type="scientific">Microlunatus kandeliicorticis</name>
    <dbReference type="NCBI Taxonomy" id="1759536"/>
    <lineage>
        <taxon>Bacteria</taxon>
        <taxon>Bacillati</taxon>
        <taxon>Actinomycetota</taxon>
        <taxon>Actinomycetes</taxon>
        <taxon>Propionibacteriales</taxon>
        <taxon>Propionibacteriaceae</taxon>
        <taxon>Microlunatus</taxon>
    </lineage>
</organism>
<evidence type="ECO:0000313" key="1">
    <source>
        <dbReference type="EMBL" id="MBA8795685.1"/>
    </source>
</evidence>
<sequence>MVSQQGATFVERLLASRVALATMSCAPVPLRLARGAMLRDNALENAKDSWNRLRAEGERERYAAVREAVERHGADGFVLDIGCSQGILQEGLRYRRYLGVDSFPEAIAIASRKADERTGFVCADGPSFVADRRPDVVVFNEVLYYLPDPLAAVAHHARRLAPGGIVVVSIYARSWASRRLLRQLGQRLRELEHRTVTSGHHAWSVVTYGLAHSQPAWD</sequence>
<name>A0A7W3IV45_9ACTN</name>
<dbReference type="Pfam" id="PF13489">
    <property type="entry name" value="Methyltransf_23"/>
    <property type="match status" value="1"/>
</dbReference>
<dbReference type="RefSeq" id="WP_182561273.1">
    <property type="nucleotide sequence ID" value="NZ_JACGWT010000005.1"/>
</dbReference>
<accession>A0A7W3IV45</accession>
<keyword evidence="2" id="KW-1185">Reference proteome</keyword>
<proteinExistence type="predicted"/>
<dbReference type="Gene3D" id="3.40.50.150">
    <property type="entry name" value="Vaccinia Virus protein VP39"/>
    <property type="match status" value="1"/>
</dbReference>
<protein>
    <submittedName>
        <fullName evidence="1">2-polyprenyl-3-methyl-5-hydroxy-6-metoxy-1, 4-benzoquinol methylase</fullName>
    </submittedName>
</protein>
<dbReference type="GO" id="GO:0032259">
    <property type="term" value="P:methylation"/>
    <property type="evidence" value="ECO:0007669"/>
    <property type="project" value="UniProtKB-KW"/>
</dbReference>
<gene>
    <name evidence="1" type="ORF">FHX74_003321</name>
</gene>
<dbReference type="Proteomes" id="UP000523079">
    <property type="component" value="Unassembled WGS sequence"/>
</dbReference>
<keyword evidence="1" id="KW-0489">Methyltransferase</keyword>
<dbReference type="PANTHER" id="PTHR43861">
    <property type="entry name" value="TRANS-ACONITATE 2-METHYLTRANSFERASE-RELATED"/>
    <property type="match status" value="1"/>
</dbReference>
<comment type="caution">
    <text evidence="1">The sequence shown here is derived from an EMBL/GenBank/DDBJ whole genome shotgun (WGS) entry which is preliminary data.</text>
</comment>
<keyword evidence="1" id="KW-0808">Transferase</keyword>
<dbReference type="SUPFAM" id="SSF53335">
    <property type="entry name" value="S-adenosyl-L-methionine-dependent methyltransferases"/>
    <property type="match status" value="1"/>
</dbReference>
<dbReference type="GO" id="GO:0008168">
    <property type="term" value="F:methyltransferase activity"/>
    <property type="evidence" value="ECO:0007669"/>
    <property type="project" value="UniProtKB-KW"/>
</dbReference>
<dbReference type="InterPro" id="IPR029063">
    <property type="entry name" value="SAM-dependent_MTases_sf"/>
</dbReference>
<dbReference type="AlphaFoldDB" id="A0A7W3IV45"/>
<dbReference type="CDD" id="cd02440">
    <property type="entry name" value="AdoMet_MTases"/>
    <property type="match status" value="1"/>
</dbReference>
<dbReference type="EMBL" id="JACGWT010000005">
    <property type="protein sequence ID" value="MBA8795685.1"/>
    <property type="molecule type" value="Genomic_DNA"/>
</dbReference>
<evidence type="ECO:0000313" key="2">
    <source>
        <dbReference type="Proteomes" id="UP000523079"/>
    </source>
</evidence>